<feature type="transmembrane region" description="Helical" evidence="1">
    <location>
        <begin position="72"/>
        <end position="93"/>
    </location>
</feature>
<keyword evidence="3" id="KW-1185">Reference proteome</keyword>
<evidence type="ECO:0000313" key="3">
    <source>
        <dbReference type="Proteomes" id="UP001482620"/>
    </source>
</evidence>
<comment type="caution">
    <text evidence="2">The sequence shown here is derived from an EMBL/GenBank/DDBJ whole genome shotgun (WGS) entry which is preliminary data.</text>
</comment>
<dbReference type="EMBL" id="JAHRIQ010024989">
    <property type="protein sequence ID" value="MEQ2229429.1"/>
    <property type="molecule type" value="Genomic_DNA"/>
</dbReference>
<keyword evidence="1" id="KW-1133">Transmembrane helix</keyword>
<sequence length="129" mass="14404">MLCPSCHPSVFVFLLLLFFLSFGAPLLNFLVSFLTCSLLLSFLSYFLSSGLVSIFFLTCVPCNFLPCVPNSFFDCFFLPCVFPAFFSCAFPSMCLTPTSHFVDLDTFQCPFTLLNPPKHLSDFSLPLSS</sequence>
<keyword evidence="1" id="KW-0812">Transmembrane</keyword>
<dbReference type="Proteomes" id="UP001482620">
    <property type="component" value="Unassembled WGS sequence"/>
</dbReference>
<evidence type="ECO:0000256" key="1">
    <source>
        <dbReference type="SAM" id="Phobius"/>
    </source>
</evidence>
<protein>
    <submittedName>
        <fullName evidence="2">Uncharacterized protein</fullName>
    </submittedName>
</protein>
<evidence type="ECO:0000313" key="2">
    <source>
        <dbReference type="EMBL" id="MEQ2229429.1"/>
    </source>
</evidence>
<name>A0ABV0T974_9TELE</name>
<keyword evidence="1" id="KW-0472">Membrane</keyword>
<proteinExistence type="predicted"/>
<reference evidence="2 3" key="1">
    <citation type="submission" date="2021-06" db="EMBL/GenBank/DDBJ databases">
        <authorList>
            <person name="Palmer J.M."/>
        </authorList>
    </citation>
    <scope>NUCLEOTIDE SEQUENCE [LARGE SCALE GENOMIC DNA]</scope>
    <source>
        <strain evidence="3">if_2019</strain>
        <tissue evidence="2">Muscle</tissue>
    </source>
</reference>
<feature type="transmembrane region" description="Helical" evidence="1">
    <location>
        <begin position="39"/>
        <end position="60"/>
    </location>
</feature>
<accession>A0ABV0T974</accession>
<organism evidence="2 3">
    <name type="scientific">Ilyodon furcidens</name>
    <name type="common">goldbreast splitfin</name>
    <dbReference type="NCBI Taxonomy" id="33524"/>
    <lineage>
        <taxon>Eukaryota</taxon>
        <taxon>Metazoa</taxon>
        <taxon>Chordata</taxon>
        <taxon>Craniata</taxon>
        <taxon>Vertebrata</taxon>
        <taxon>Euteleostomi</taxon>
        <taxon>Actinopterygii</taxon>
        <taxon>Neopterygii</taxon>
        <taxon>Teleostei</taxon>
        <taxon>Neoteleostei</taxon>
        <taxon>Acanthomorphata</taxon>
        <taxon>Ovalentaria</taxon>
        <taxon>Atherinomorphae</taxon>
        <taxon>Cyprinodontiformes</taxon>
        <taxon>Goodeidae</taxon>
        <taxon>Ilyodon</taxon>
    </lineage>
</organism>
<gene>
    <name evidence="2" type="ORF">ILYODFUR_018611</name>
</gene>